<feature type="region of interest" description="Disordered" evidence="13">
    <location>
        <begin position="599"/>
        <end position="623"/>
    </location>
</feature>
<dbReference type="GO" id="GO:0006798">
    <property type="term" value="P:polyphosphate catabolic process"/>
    <property type="evidence" value="ECO:0007669"/>
    <property type="project" value="TreeGrafter"/>
</dbReference>
<evidence type="ECO:0000259" key="15">
    <source>
        <dbReference type="Pfam" id="PF00149"/>
    </source>
</evidence>
<evidence type="ECO:0000256" key="11">
    <source>
        <dbReference type="ARBA" id="ARBA00023180"/>
    </source>
</evidence>
<feature type="compositionally biased region" description="Acidic residues" evidence="13">
    <location>
        <begin position="470"/>
        <end position="483"/>
    </location>
</feature>
<feature type="chain" id="PRO_5014382580" description="Endopolyphosphatase" evidence="14">
    <location>
        <begin position="19"/>
        <end position="652"/>
    </location>
</feature>
<keyword evidence="5 12" id="KW-0926">Vacuole</keyword>
<dbReference type="GO" id="GO:0000324">
    <property type="term" value="C:fungal-type vacuole"/>
    <property type="evidence" value="ECO:0007669"/>
    <property type="project" value="TreeGrafter"/>
</dbReference>
<dbReference type="PANTHER" id="PTHR10340:SF55">
    <property type="entry name" value="ENDOPOLYPHOSPHATASE"/>
    <property type="match status" value="1"/>
</dbReference>
<feature type="region of interest" description="Disordered" evidence="13">
    <location>
        <begin position="455"/>
        <end position="514"/>
    </location>
</feature>
<feature type="compositionally biased region" description="Acidic residues" evidence="13">
    <location>
        <begin position="602"/>
        <end position="620"/>
    </location>
</feature>
<evidence type="ECO:0000256" key="7">
    <source>
        <dbReference type="ARBA" id="ARBA00022801"/>
    </source>
</evidence>
<evidence type="ECO:0000256" key="3">
    <source>
        <dbReference type="ARBA" id="ARBA00012459"/>
    </source>
</evidence>
<sequence>MIPNSLLAGILFLGSVFASPLSDQRPLGHEALSSTADADIANTAGSQRGLSGRFLHITDLHPDRLYKNGASTSDDVSCHRGEGRAGYFGAEGTECDAPLALINETFRWIENNLKGEIDFVIWTGDSARHDNDLKNPRTPDEVISLNEFIADKFVDAFKRPEAPHTLSIPVIPTLGNNDIMPHNILADGPNKWTKHYLDVWTRFIPEHQRHSFVEGGWFTSEVIPNQLAVISLNTMYFFDSNSAVDGCADKSEPGYEHMEWLRVQLKILRSRGMKAILIGHVPPARTSSKQNWDETCWQKYTLWVHQYRDVVVGSAYGHMNIDHFMLQDSRKIEIVDDFEASSSDIPAKGLSDRVGVQSRSEYLSSLRKDWSQMPSPPDDLSIMEELMGESPPGSETPSKISKKKRKKFYKKIGGPWAERYSVSLVSPSLVPNYFPTLRVVEYNITGLEGVATWAENSSDLSQERSHETDDGFIDDNFADEETPENSGKKKKKKKKPNFKVPEPPSPSAPPGPAYSNQPLTWLNYTQYFANLTRIYEELAELEQSTNTTNQFIEESDEEIYKDLFSFEVEYDTKDHIYKMDDLTVRSFFKLATRAADNFADGSEGEEADSDDDDDDDDDDGSTVTKKKNLVWRAFLERAFVKYMSYDELDDIE</sequence>
<feature type="domain" description="Calcineurin-like phosphoesterase" evidence="15">
    <location>
        <begin position="53"/>
        <end position="297"/>
    </location>
</feature>
<feature type="signal peptide" evidence="14">
    <location>
        <begin position="1"/>
        <end position="18"/>
    </location>
</feature>
<evidence type="ECO:0000256" key="2">
    <source>
        <dbReference type="ARBA" id="ARBA00010399"/>
    </source>
</evidence>
<evidence type="ECO:0000256" key="12">
    <source>
        <dbReference type="PIRNR" id="PIRNR027093"/>
    </source>
</evidence>
<keyword evidence="14" id="KW-0732">Signal</keyword>
<dbReference type="GO" id="GO:0004309">
    <property type="term" value="F:exopolyphosphatase activity"/>
    <property type="evidence" value="ECO:0007669"/>
    <property type="project" value="TreeGrafter"/>
</dbReference>
<evidence type="ECO:0000256" key="1">
    <source>
        <dbReference type="ARBA" id="ARBA00004576"/>
    </source>
</evidence>
<name>A0A2J5I3R6_9EURO</name>
<evidence type="ECO:0000256" key="13">
    <source>
        <dbReference type="SAM" id="MobiDB-lite"/>
    </source>
</evidence>
<reference evidence="17" key="1">
    <citation type="submission" date="2017-12" db="EMBL/GenBank/DDBJ databases">
        <authorList>
            <consortium name="DOE Joint Genome Institute"/>
            <person name="Mondo S.J."/>
            <person name="Kjaerbolling I."/>
            <person name="Vesth T.C."/>
            <person name="Frisvad J.C."/>
            <person name="Nybo J.L."/>
            <person name="Theobald S."/>
            <person name="Kuo A."/>
            <person name="Bowyer P."/>
            <person name="Matsuda Y."/>
            <person name="Lyhne E.K."/>
            <person name="Kogle M.E."/>
            <person name="Clum A."/>
            <person name="Lipzen A."/>
            <person name="Salamov A."/>
            <person name="Ngan C.Y."/>
            <person name="Daum C."/>
            <person name="Chiniquy J."/>
            <person name="Barry K."/>
            <person name="LaButti K."/>
            <person name="Haridas S."/>
            <person name="Simmons B.A."/>
            <person name="Magnuson J.K."/>
            <person name="Mortensen U.H."/>
            <person name="Larsen T.O."/>
            <person name="Grigoriev I.V."/>
            <person name="Baker S.E."/>
            <person name="Andersen M.R."/>
            <person name="Nordberg H.P."/>
            <person name="Cantor M.N."/>
            <person name="Hua S.X."/>
        </authorList>
    </citation>
    <scope>NUCLEOTIDE SEQUENCE [LARGE SCALE GENOMIC DNA]</scope>
    <source>
        <strain evidence="17">IBT 19404</strain>
    </source>
</reference>
<keyword evidence="8" id="KW-0735">Signal-anchor</keyword>
<keyword evidence="17" id="KW-1185">Reference proteome</keyword>
<dbReference type="SUPFAM" id="SSF56300">
    <property type="entry name" value="Metallo-dependent phosphatases"/>
    <property type="match status" value="1"/>
</dbReference>
<feature type="compositionally biased region" description="Basic residues" evidence="13">
    <location>
        <begin position="488"/>
        <end position="497"/>
    </location>
</feature>
<dbReference type="EC" id="3.6.1.10" evidence="3 12"/>
<proteinExistence type="inferred from homology"/>
<dbReference type="Gene3D" id="3.60.21.10">
    <property type="match status" value="1"/>
</dbReference>
<keyword evidence="9" id="KW-1133">Transmembrane helix</keyword>
<dbReference type="GO" id="GO:0000298">
    <property type="term" value="F:endopolyphosphatase activity"/>
    <property type="evidence" value="ECO:0007669"/>
    <property type="project" value="UniProtKB-EC"/>
</dbReference>
<gene>
    <name evidence="16" type="ORF">BDW42DRAFT_191691</name>
</gene>
<evidence type="ECO:0000256" key="9">
    <source>
        <dbReference type="ARBA" id="ARBA00022989"/>
    </source>
</evidence>
<comment type="function">
    <text evidence="12">Catalyzes the hydrolysis of inorganic polyphosphate (polyP) chains of many hundreds of phosphate residues into shorter lengths.</text>
</comment>
<protein>
    <recommendedName>
        <fullName evidence="4 12">Endopolyphosphatase</fullName>
        <ecNumber evidence="3 12">3.6.1.10</ecNumber>
    </recommendedName>
</protein>
<keyword evidence="6" id="KW-0812">Transmembrane</keyword>
<evidence type="ECO:0000256" key="4">
    <source>
        <dbReference type="ARBA" id="ARBA00014458"/>
    </source>
</evidence>
<feature type="compositionally biased region" description="Pro residues" evidence="13">
    <location>
        <begin position="501"/>
        <end position="512"/>
    </location>
</feature>
<evidence type="ECO:0000313" key="16">
    <source>
        <dbReference type="EMBL" id="PLN84386.1"/>
    </source>
</evidence>
<dbReference type="InterPro" id="IPR004843">
    <property type="entry name" value="Calcineurin-like_PHP"/>
</dbReference>
<dbReference type="Proteomes" id="UP000235023">
    <property type="component" value="Unassembled WGS sequence"/>
</dbReference>
<evidence type="ECO:0000313" key="17">
    <source>
        <dbReference type="Proteomes" id="UP000235023"/>
    </source>
</evidence>
<dbReference type="GO" id="GO:0008081">
    <property type="term" value="F:phosphoric diester hydrolase activity"/>
    <property type="evidence" value="ECO:0007669"/>
    <property type="project" value="TreeGrafter"/>
</dbReference>
<keyword evidence="7 12" id="KW-0378">Hydrolase</keyword>
<comment type="catalytic activity">
    <reaction evidence="12">
        <text>[phosphate](n+1) + n H2O = (n+1) phosphate + n H(+)</text>
        <dbReference type="Rhea" id="RHEA:22452"/>
        <dbReference type="Rhea" id="RHEA-COMP:14280"/>
        <dbReference type="ChEBI" id="CHEBI:15377"/>
        <dbReference type="ChEBI" id="CHEBI:15378"/>
        <dbReference type="ChEBI" id="CHEBI:16838"/>
        <dbReference type="ChEBI" id="CHEBI:43474"/>
        <dbReference type="EC" id="3.6.1.10"/>
    </reaction>
</comment>
<dbReference type="OrthoDB" id="348678at2759"/>
<comment type="similarity">
    <text evidence="2">Belongs to the endopolyphosphatase PPN1 family.</text>
</comment>
<dbReference type="InterPro" id="IPR029052">
    <property type="entry name" value="Metallo-depent_PP-like"/>
</dbReference>
<evidence type="ECO:0000256" key="14">
    <source>
        <dbReference type="SAM" id="SignalP"/>
    </source>
</evidence>
<accession>A0A2J5I3R6</accession>
<dbReference type="InterPro" id="IPR012358">
    <property type="entry name" value="EndopolyPtase_N1"/>
</dbReference>
<dbReference type="Pfam" id="PF00149">
    <property type="entry name" value="Metallophos"/>
    <property type="match status" value="1"/>
</dbReference>
<dbReference type="PANTHER" id="PTHR10340">
    <property type="entry name" value="SPHINGOMYELIN PHOSPHODIESTERASE"/>
    <property type="match status" value="1"/>
</dbReference>
<dbReference type="FunFam" id="3.60.21.10:FF:000082">
    <property type="entry name" value="Endopolyphosphatase"/>
    <property type="match status" value="1"/>
</dbReference>
<evidence type="ECO:0000256" key="6">
    <source>
        <dbReference type="ARBA" id="ARBA00022692"/>
    </source>
</evidence>
<evidence type="ECO:0000256" key="8">
    <source>
        <dbReference type="ARBA" id="ARBA00022968"/>
    </source>
</evidence>
<dbReference type="GO" id="GO:0005774">
    <property type="term" value="C:vacuolar membrane"/>
    <property type="evidence" value="ECO:0007669"/>
    <property type="project" value="UniProtKB-SubCell"/>
</dbReference>
<comment type="subcellular location">
    <subcellularLocation>
        <location evidence="1">Vacuole membrane</location>
        <topology evidence="1">Single-pass type II membrane protein</topology>
    </subcellularLocation>
</comment>
<dbReference type="PIRSF" id="PIRSF027093">
    <property type="entry name" value="EndopolyPtase_N1"/>
    <property type="match status" value="1"/>
</dbReference>
<keyword evidence="10 12" id="KW-0472">Membrane</keyword>
<dbReference type="EMBL" id="KZ559512">
    <property type="protein sequence ID" value="PLN84386.1"/>
    <property type="molecule type" value="Genomic_DNA"/>
</dbReference>
<evidence type="ECO:0000256" key="5">
    <source>
        <dbReference type="ARBA" id="ARBA00022554"/>
    </source>
</evidence>
<organism evidence="16 17">
    <name type="scientific">Aspergillus taichungensis</name>
    <dbReference type="NCBI Taxonomy" id="482145"/>
    <lineage>
        <taxon>Eukaryota</taxon>
        <taxon>Fungi</taxon>
        <taxon>Dikarya</taxon>
        <taxon>Ascomycota</taxon>
        <taxon>Pezizomycotina</taxon>
        <taxon>Eurotiomycetes</taxon>
        <taxon>Eurotiomycetidae</taxon>
        <taxon>Eurotiales</taxon>
        <taxon>Aspergillaceae</taxon>
        <taxon>Aspergillus</taxon>
        <taxon>Aspergillus subgen. Circumdati</taxon>
    </lineage>
</organism>
<keyword evidence="11" id="KW-0325">Glycoprotein</keyword>
<dbReference type="AlphaFoldDB" id="A0A2J5I3R6"/>
<evidence type="ECO:0000256" key="10">
    <source>
        <dbReference type="ARBA" id="ARBA00023136"/>
    </source>
</evidence>